<dbReference type="SUPFAM" id="SSF103473">
    <property type="entry name" value="MFS general substrate transporter"/>
    <property type="match status" value="1"/>
</dbReference>
<dbReference type="PANTHER" id="PTHR23513:SF17">
    <property type="entry name" value="MEMBRANE PROTEIN"/>
    <property type="match status" value="1"/>
</dbReference>
<evidence type="ECO:0000313" key="9">
    <source>
        <dbReference type="Proteomes" id="UP000184390"/>
    </source>
</evidence>
<reference evidence="8 9" key="1">
    <citation type="submission" date="2016-11" db="EMBL/GenBank/DDBJ databases">
        <authorList>
            <person name="Varghese N."/>
            <person name="Submissions S."/>
        </authorList>
    </citation>
    <scope>NUCLEOTIDE SEQUENCE [LARGE SCALE GENOMIC DNA]</scope>
    <source>
        <strain evidence="8 9">PA</strain>
    </source>
</reference>
<feature type="transmembrane region" description="Helical" evidence="6">
    <location>
        <begin position="330"/>
        <end position="351"/>
    </location>
</feature>
<keyword evidence="5 6" id="KW-0472">Membrane</keyword>
<comment type="caution">
    <text evidence="8">The sequence shown here is derived from an EMBL/GenBank/DDBJ whole genome shotgun (WGS) entry which is preliminary data.</text>
</comment>
<protein>
    <recommendedName>
        <fullName evidence="7">Major facilitator superfamily (MFS) profile domain-containing protein</fullName>
    </recommendedName>
</protein>
<evidence type="ECO:0000259" key="7">
    <source>
        <dbReference type="PROSITE" id="PS50850"/>
    </source>
</evidence>
<evidence type="ECO:0000256" key="2">
    <source>
        <dbReference type="ARBA" id="ARBA00022475"/>
    </source>
</evidence>
<evidence type="ECO:0000256" key="5">
    <source>
        <dbReference type="ARBA" id="ARBA00023136"/>
    </source>
</evidence>
<feature type="transmembrane region" description="Helical" evidence="6">
    <location>
        <begin position="112"/>
        <end position="134"/>
    </location>
</feature>
<sequence length="450" mass="46031">MRLVGDLKDLGATRAFRVLLGVRLISQIGDGLVQAGLATLFFFAPQNMTTASGVAFALVVMLLPFSIVGPFTGPFIDRWRRRQIILYGNLARVGLVGAASIVLWLVGISPPIYVLVLVTMGVNRFLLAVLAAGLPRIISPARLLTANSIVPTLGGAASAIGAAIGVVLRLVLPAGTAQDIASLLSAVALYGLAALLATHLAPGELGPVRGPAPAASAESAGPAAPDVGARGDGGLGAAIASTASDLISAIRYLARRGTPALALAAMALHRFVYGMELITIILASRNLLAAGGDADAGIANFAALMGAMLVGHFLAVILTPIAHESIPPATWVVICLLGGATGQAVIAASYARLPFMTGLLLFGIGVQGAKIAVDTIVQSDTADAFRGRAFSLYDVLFNTAECLAAGVAVLILPDGGWSRPVQIGLVIMVLVVVAGYRTGMSRLGGRPRPY</sequence>
<dbReference type="Proteomes" id="UP000184390">
    <property type="component" value="Unassembled WGS sequence"/>
</dbReference>
<evidence type="ECO:0000256" key="1">
    <source>
        <dbReference type="ARBA" id="ARBA00004651"/>
    </source>
</evidence>
<feature type="transmembrane region" description="Helical" evidence="6">
    <location>
        <begin position="180"/>
        <end position="201"/>
    </location>
</feature>
<organism evidence="8 9">
    <name type="scientific">Actinomyces denticolens</name>
    <dbReference type="NCBI Taxonomy" id="52767"/>
    <lineage>
        <taxon>Bacteria</taxon>
        <taxon>Bacillati</taxon>
        <taxon>Actinomycetota</taxon>
        <taxon>Actinomycetes</taxon>
        <taxon>Actinomycetales</taxon>
        <taxon>Actinomycetaceae</taxon>
        <taxon>Actinomyces</taxon>
    </lineage>
</organism>
<dbReference type="PROSITE" id="PS50850">
    <property type="entry name" value="MFS"/>
    <property type="match status" value="1"/>
</dbReference>
<dbReference type="EMBL" id="FQYL01000006">
    <property type="protein sequence ID" value="SHI85078.1"/>
    <property type="molecule type" value="Genomic_DNA"/>
</dbReference>
<feature type="transmembrane region" description="Helical" evidence="6">
    <location>
        <begin position="146"/>
        <end position="168"/>
    </location>
</feature>
<feature type="transmembrane region" description="Helical" evidence="6">
    <location>
        <begin position="84"/>
        <end position="106"/>
    </location>
</feature>
<feature type="transmembrane region" description="Helical" evidence="6">
    <location>
        <begin position="389"/>
        <end position="411"/>
    </location>
</feature>
<feature type="transmembrane region" description="Helical" evidence="6">
    <location>
        <begin position="260"/>
        <end position="284"/>
    </location>
</feature>
<comment type="subcellular location">
    <subcellularLocation>
        <location evidence="1">Cell membrane</location>
        <topology evidence="1">Multi-pass membrane protein</topology>
    </subcellularLocation>
</comment>
<evidence type="ECO:0000256" key="6">
    <source>
        <dbReference type="SAM" id="Phobius"/>
    </source>
</evidence>
<gene>
    <name evidence="8" type="ORF">SAMN05216246_10615</name>
</gene>
<evidence type="ECO:0000256" key="4">
    <source>
        <dbReference type="ARBA" id="ARBA00022989"/>
    </source>
</evidence>
<feature type="transmembrane region" description="Helical" evidence="6">
    <location>
        <begin position="417"/>
        <end position="436"/>
    </location>
</feature>
<keyword evidence="3 6" id="KW-0812">Transmembrane</keyword>
<evidence type="ECO:0000313" key="8">
    <source>
        <dbReference type="EMBL" id="SHI85078.1"/>
    </source>
</evidence>
<name>A0ABY1IA77_9ACTO</name>
<keyword evidence="9" id="KW-1185">Reference proteome</keyword>
<evidence type="ECO:0000256" key="3">
    <source>
        <dbReference type="ARBA" id="ARBA00022692"/>
    </source>
</evidence>
<feature type="transmembrane region" description="Helical" evidence="6">
    <location>
        <begin position="357"/>
        <end position="377"/>
    </location>
</feature>
<dbReference type="PANTHER" id="PTHR23513">
    <property type="entry name" value="INTEGRAL MEMBRANE EFFLUX PROTEIN-RELATED"/>
    <property type="match status" value="1"/>
</dbReference>
<feature type="transmembrane region" description="Helical" evidence="6">
    <location>
        <begin position="20"/>
        <end position="44"/>
    </location>
</feature>
<dbReference type="Gene3D" id="1.20.1250.20">
    <property type="entry name" value="MFS general substrate transporter like domains"/>
    <property type="match status" value="1"/>
</dbReference>
<dbReference type="InterPro" id="IPR036259">
    <property type="entry name" value="MFS_trans_sf"/>
</dbReference>
<accession>A0ABY1IA77</accession>
<feature type="transmembrane region" description="Helical" evidence="6">
    <location>
        <begin position="50"/>
        <end position="72"/>
    </location>
</feature>
<feature type="domain" description="Major facilitator superfamily (MFS) profile" evidence="7">
    <location>
        <begin position="262"/>
        <end position="450"/>
    </location>
</feature>
<dbReference type="RefSeq" id="WP_073452698.1">
    <property type="nucleotide sequence ID" value="NZ_FQYL01000006.1"/>
</dbReference>
<dbReference type="InterPro" id="IPR020846">
    <property type="entry name" value="MFS_dom"/>
</dbReference>
<keyword evidence="4 6" id="KW-1133">Transmembrane helix</keyword>
<proteinExistence type="predicted"/>
<feature type="transmembrane region" description="Helical" evidence="6">
    <location>
        <begin position="296"/>
        <end position="318"/>
    </location>
</feature>
<keyword evidence="2" id="KW-1003">Cell membrane</keyword>